<dbReference type="PhylomeDB" id="A7T7L4"/>
<sequence length="69" mass="7987">MSTRKGNNSKRAQKFQNTSAFKNNLHDGTLKQKQINGLTISGVCARCQETIDWKRKYKKYKPLTAPKTW</sequence>
<dbReference type="PANTHER" id="PTHR22876:SF5">
    <property type="entry name" value="CHROMOSOME 9 OPEN READING FRAME 85"/>
    <property type="match status" value="1"/>
</dbReference>
<organism evidence="2 3">
    <name type="scientific">Nematostella vectensis</name>
    <name type="common">Starlet sea anemone</name>
    <dbReference type="NCBI Taxonomy" id="45351"/>
    <lineage>
        <taxon>Eukaryota</taxon>
        <taxon>Metazoa</taxon>
        <taxon>Cnidaria</taxon>
        <taxon>Anthozoa</taxon>
        <taxon>Hexacorallia</taxon>
        <taxon>Actiniaria</taxon>
        <taxon>Edwardsiidae</taxon>
        <taxon>Nematostella</taxon>
    </lineage>
</organism>
<name>A7T7L4_NEMVE</name>
<dbReference type="Proteomes" id="UP000001593">
    <property type="component" value="Unassembled WGS sequence"/>
</dbReference>
<dbReference type="OMA" id="XKEDIVI"/>
<dbReference type="PANTHER" id="PTHR22876">
    <property type="entry name" value="ZGC:101016"/>
    <property type="match status" value="1"/>
</dbReference>
<dbReference type="eggNOG" id="KOG3241">
    <property type="taxonomic scope" value="Eukaryota"/>
</dbReference>
<dbReference type="AlphaFoldDB" id="A7T7L4"/>
<feature type="region of interest" description="Disordered" evidence="1">
    <location>
        <begin position="1"/>
        <end position="27"/>
    </location>
</feature>
<gene>
    <name evidence="2" type="ORF">NEMVEDRAFT_v1g149018</name>
</gene>
<reference evidence="2 3" key="1">
    <citation type="journal article" date="2007" name="Science">
        <title>Sea anemone genome reveals ancestral eumetazoan gene repertoire and genomic organization.</title>
        <authorList>
            <person name="Putnam N.H."/>
            <person name="Srivastava M."/>
            <person name="Hellsten U."/>
            <person name="Dirks B."/>
            <person name="Chapman J."/>
            <person name="Salamov A."/>
            <person name="Terry A."/>
            <person name="Shapiro H."/>
            <person name="Lindquist E."/>
            <person name="Kapitonov V.V."/>
            <person name="Jurka J."/>
            <person name="Genikhovich G."/>
            <person name="Grigoriev I.V."/>
            <person name="Lucas S.M."/>
            <person name="Steele R.E."/>
            <person name="Finnerty J.R."/>
            <person name="Technau U."/>
            <person name="Martindale M.Q."/>
            <person name="Rokhsar D.S."/>
        </authorList>
    </citation>
    <scope>NUCLEOTIDE SEQUENCE [LARGE SCALE GENOMIC DNA]</scope>
    <source>
        <strain evidence="3">CH2 X CH6</strain>
    </source>
</reference>
<dbReference type="HOGENOM" id="CLU_2775285_0_0_1"/>
<evidence type="ECO:0000256" key="1">
    <source>
        <dbReference type="SAM" id="MobiDB-lite"/>
    </source>
</evidence>
<proteinExistence type="predicted"/>
<evidence type="ECO:0000313" key="2">
    <source>
        <dbReference type="EMBL" id="EDO28036.1"/>
    </source>
</evidence>
<dbReference type="InterPro" id="IPR019351">
    <property type="entry name" value="DUF2039"/>
</dbReference>
<dbReference type="EMBL" id="DS472167">
    <property type="protein sequence ID" value="EDO28036.1"/>
    <property type="molecule type" value="Genomic_DNA"/>
</dbReference>
<evidence type="ECO:0000313" key="3">
    <source>
        <dbReference type="Proteomes" id="UP000001593"/>
    </source>
</evidence>
<dbReference type="InParanoid" id="A7T7L4"/>
<dbReference type="FunCoup" id="A7T7L4">
    <property type="interactions" value="171"/>
</dbReference>
<dbReference type="Pfam" id="PF10217">
    <property type="entry name" value="DUF2039"/>
    <property type="match status" value="1"/>
</dbReference>
<keyword evidence="3" id="KW-1185">Reference proteome</keyword>
<accession>A7T7L4</accession>
<protein>
    <submittedName>
        <fullName evidence="2">Uncharacterized protein</fullName>
    </submittedName>
</protein>